<name>A0ABY4EVX7_9BACI</name>
<keyword evidence="1" id="KW-0472">Membrane</keyword>
<protein>
    <submittedName>
        <fullName evidence="2">Uncharacterized protein</fullName>
    </submittedName>
</protein>
<accession>A0ABY4EVX7</accession>
<feature type="transmembrane region" description="Helical" evidence="1">
    <location>
        <begin position="6"/>
        <end position="27"/>
    </location>
</feature>
<feature type="transmembrane region" description="Helical" evidence="1">
    <location>
        <begin position="72"/>
        <end position="91"/>
    </location>
</feature>
<evidence type="ECO:0000313" key="3">
    <source>
        <dbReference type="Proteomes" id="UP000831782"/>
    </source>
</evidence>
<evidence type="ECO:0000313" key="2">
    <source>
        <dbReference type="EMBL" id="UOQ48563.1"/>
    </source>
</evidence>
<dbReference type="Proteomes" id="UP000831782">
    <property type="component" value="Chromosome"/>
</dbReference>
<organism evidence="2 3">
    <name type="scientific">Gracilibacillus caseinilyticus</name>
    <dbReference type="NCBI Taxonomy" id="2932256"/>
    <lineage>
        <taxon>Bacteria</taxon>
        <taxon>Bacillati</taxon>
        <taxon>Bacillota</taxon>
        <taxon>Bacilli</taxon>
        <taxon>Bacillales</taxon>
        <taxon>Bacillaceae</taxon>
        <taxon>Gracilibacillus</taxon>
    </lineage>
</organism>
<evidence type="ECO:0000256" key="1">
    <source>
        <dbReference type="SAM" id="Phobius"/>
    </source>
</evidence>
<feature type="transmembrane region" description="Helical" evidence="1">
    <location>
        <begin position="39"/>
        <end position="60"/>
    </location>
</feature>
<keyword evidence="1" id="KW-0812">Transmembrane</keyword>
<proteinExistence type="predicted"/>
<sequence>MNLVILILSIVVFLISLKLLSVVNYRGEHSYFTEIKQNCFSLICGLSVIVSLLSATYQTWVLVGSPNSFAGGYFVLGTALLLVIASFVLFYKFSQRES</sequence>
<gene>
    <name evidence="2" type="ORF">MUN88_21460</name>
</gene>
<dbReference type="RefSeq" id="WP_244719255.1">
    <property type="nucleotide sequence ID" value="NZ_CP095072.1"/>
</dbReference>
<dbReference type="EMBL" id="CP095072">
    <property type="protein sequence ID" value="UOQ48563.1"/>
    <property type="molecule type" value="Genomic_DNA"/>
</dbReference>
<keyword evidence="1" id="KW-1133">Transmembrane helix</keyword>
<reference evidence="2 3" key="1">
    <citation type="submission" date="2022-04" db="EMBL/GenBank/DDBJ databases">
        <title>Gracilibacillus sp. isolated from saltern.</title>
        <authorList>
            <person name="Won M."/>
            <person name="Lee C.-M."/>
            <person name="Woen H.-Y."/>
            <person name="Kwon S.-W."/>
        </authorList>
    </citation>
    <scope>NUCLEOTIDE SEQUENCE [LARGE SCALE GENOMIC DNA]</scope>
    <source>
        <strain evidence="2 3">SSWR10-1</strain>
    </source>
</reference>
<keyword evidence="3" id="KW-1185">Reference proteome</keyword>